<sequence length="219" mass="24495">MMITAIHKRSLAEEVAEQLRAAIADGKYQAGEQLPTEPELMKQFGVGRSSVREAIRILANSGLLRVQQGVGTFIEAPAGITEPFHQRLKRAESQDLDEVRQLLEMKIAEKAAANHTATGIKKIKAMLDKRNALAKTGPLEDCIQADIDFHMSIAEAAGNPILTDLYQSFSLQLKSWFLKVHVNMDKFRETDILHEDLYESIKARDGKKAWNCIAKIINK</sequence>
<dbReference type="GO" id="GO:0003677">
    <property type="term" value="F:DNA binding"/>
    <property type="evidence" value="ECO:0007669"/>
    <property type="project" value="UniProtKB-KW"/>
</dbReference>
<dbReference type="Gene3D" id="1.20.120.530">
    <property type="entry name" value="GntR ligand-binding domain-like"/>
    <property type="match status" value="1"/>
</dbReference>
<feature type="domain" description="HTH gntR-type" evidence="4">
    <location>
        <begin position="9"/>
        <end position="77"/>
    </location>
</feature>
<dbReference type="Pfam" id="PF00392">
    <property type="entry name" value="GntR"/>
    <property type="match status" value="1"/>
</dbReference>
<reference evidence="5 6" key="1">
    <citation type="submission" date="2023-07" db="EMBL/GenBank/DDBJ databases">
        <title>Sorghum-associated microbial communities from plants grown in Nebraska, USA.</title>
        <authorList>
            <person name="Schachtman D."/>
        </authorList>
    </citation>
    <scope>NUCLEOTIDE SEQUENCE [LARGE SCALE GENOMIC DNA]</scope>
    <source>
        <strain evidence="5 6">3262</strain>
    </source>
</reference>
<dbReference type="CDD" id="cd07377">
    <property type="entry name" value="WHTH_GntR"/>
    <property type="match status" value="1"/>
</dbReference>
<dbReference type="InterPro" id="IPR008920">
    <property type="entry name" value="TF_FadR/GntR_C"/>
</dbReference>
<dbReference type="SUPFAM" id="SSF48008">
    <property type="entry name" value="GntR ligand-binding domain-like"/>
    <property type="match status" value="1"/>
</dbReference>
<organism evidence="5 6">
    <name type="scientific">Mucilaginibacter pocheonensis</name>
    <dbReference type="NCBI Taxonomy" id="398050"/>
    <lineage>
        <taxon>Bacteria</taxon>
        <taxon>Pseudomonadati</taxon>
        <taxon>Bacteroidota</taxon>
        <taxon>Sphingobacteriia</taxon>
        <taxon>Sphingobacteriales</taxon>
        <taxon>Sphingobacteriaceae</taxon>
        <taxon>Mucilaginibacter</taxon>
    </lineage>
</organism>
<comment type="caution">
    <text evidence="5">The sequence shown here is derived from an EMBL/GenBank/DDBJ whole genome shotgun (WGS) entry which is preliminary data.</text>
</comment>
<keyword evidence="6" id="KW-1185">Reference proteome</keyword>
<keyword evidence="2 5" id="KW-0238">DNA-binding</keyword>
<dbReference type="SUPFAM" id="SSF46785">
    <property type="entry name" value="Winged helix' DNA-binding domain"/>
    <property type="match status" value="1"/>
</dbReference>
<keyword evidence="3" id="KW-0804">Transcription</keyword>
<dbReference type="SMART" id="SM00345">
    <property type="entry name" value="HTH_GNTR"/>
    <property type="match status" value="1"/>
</dbReference>
<dbReference type="InterPro" id="IPR036388">
    <property type="entry name" value="WH-like_DNA-bd_sf"/>
</dbReference>
<dbReference type="PANTHER" id="PTHR43537">
    <property type="entry name" value="TRANSCRIPTIONAL REGULATOR, GNTR FAMILY"/>
    <property type="match status" value="1"/>
</dbReference>
<proteinExistence type="predicted"/>
<dbReference type="InterPro" id="IPR036390">
    <property type="entry name" value="WH_DNA-bd_sf"/>
</dbReference>
<dbReference type="InterPro" id="IPR011711">
    <property type="entry name" value="GntR_C"/>
</dbReference>
<dbReference type="Gene3D" id="1.10.10.10">
    <property type="entry name" value="Winged helix-like DNA-binding domain superfamily/Winged helix DNA-binding domain"/>
    <property type="match status" value="1"/>
</dbReference>
<gene>
    <name evidence="5" type="ORF">J2W55_004251</name>
</gene>
<dbReference type="RefSeq" id="WP_310100359.1">
    <property type="nucleotide sequence ID" value="NZ_JAVDUU010000004.1"/>
</dbReference>
<evidence type="ECO:0000313" key="5">
    <source>
        <dbReference type="EMBL" id="MDR6944391.1"/>
    </source>
</evidence>
<dbReference type="SMART" id="SM00895">
    <property type="entry name" value="FCD"/>
    <property type="match status" value="1"/>
</dbReference>
<dbReference type="Proteomes" id="UP001247620">
    <property type="component" value="Unassembled WGS sequence"/>
</dbReference>
<evidence type="ECO:0000256" key="1">
    <source>
        <dbReference type="ARBA" id="ARBA00023015"/>
    </source>
</evidence>
<dbReference type="PROSITE" id="PS50949">
    <property type="entry name" value="HTH_GNTR"/>
    <property type="match status" value="1"/>
</dbReference>
<dbReference type="PANTHER" id="PTHR43537:SF5">
    <property type="entry name" value="UXU OPERON TRANSCRIPTIONAL REGULATOR"/>
    <property type="match status" value="1"/>
</dbReference>
<keyword evidence="1" id="KW-0805">Transcription regulation</keyword>
<dbReference type="EMBL" id="JAVDUU010000004">
    <property type="protein sequence ID" value="MDR6944391.1"/>
    <property type="molecule type" value="Genomic_DNA"/>
</dbReference>
<protein>
    <submittedName>
        <fullName evidence="5">DNA-binding FadR family transcriptional regulator</fullName>
    </submittedName>
</protein>
<evidence type="ECO:0000256" key="3">
    <source>
        <dbReference type="ARBA" id="ARBA00023163"/>
    </source>
</evidence>
<name>A0ABU1TG63_9SPHI</name>
<dbReference type="Pfam" id="PF07729">
    <property type="entry name" value="FCD"/>
    <property type="match status" value="1"/>
</dbReference>
<evidence type="ECO:0000256" key="2">
    <source>
        <dbReference type="ARBA" id="ARBA00023125"/>
    </source>
</evidence>
<dbReference type="PRINTS" id="PR00035">
    <property type="entry name" value="HTHGNTR"/>
</dbReference>
<dbReference type="InterPro" id="IPR000524">
    <property type="entry name" value="Tscrpt_reg_HTH_GntR"/>
</dbReference>
<evidence type="ECO:0000313" key="6">
    <source>
        <dbReference type="Proteomes" id="UP001247620"/>
    </source>
</evidence>
<evidence type="ECO:0000259" key="4">
    <source>
        <dbReference type="PROSITE" id="PS50949"/>
    </source>
</evidence>
<accession>A0ABU1TG63</accession>